<dbReference type="STRING" id="259564.Mbur_0344"/>
<organism evidence="1 2">
    <name type="scientific">Methanococcoides burtonii (strain DSM 6242 / NBRC 107633 / OCM 468 / ACE-M)</name>
    <dbReference type="NCBI Taxonomy" id="259564"/>
    <lineage>
        <taxon>Archaea</taxon>
        <taxon>Methanobacteriati</taxon>
        <taxon>Methanobacteriota</taxon>
        <taxon>Stenosarchaea group</taxon>
        <taxon>Methanomicrobia</taxon>
        <taxon>Methanosarcinales</taxon>
        <taxon>Methanosarcinaceae</taxon>
        <taxon>Methanococcoides</taxon>
    </lineage>
</organism>
<name>Q12YY7_METBU</name>
<evidence type="ECO:0008006" key="3">
    <source>
        <dbReference type="Google" id="ProtNLM"/>
    </source>
</evidence>
<dbReference type="OrthoDB" id="3327at2157"/>
<evidence type="ECO:0000313" key="2">
    <source>
        <dbReference type="Proteomes" id="UP000001979"/>
    </source>
</evidence>
<protein>
    <recommendedName>
        <fullName evidence="3">Endonuclease/exonuclease/phosphatase domain-containing protein</fullName>
    </recommendedName>
</protein>
<accession>Q12YY7</accession>
<dbReference type="KEGG" id="mbu:Mbur_0344"/>
<proteinExistence type="predicted"/>
<dbReference type="Gene3D" id="3.60.10.10">
    <property type="entry name" value="Endonuclease/exonuclease/phosphatase"/>
    <property type="match status" value="1"/>
</dbReference>
<dbReference type="Proteomes" id="UP000001979">
    <property type="component" value="Chromosome"/>
</dbReference>
<gene>
    <name evidence="1" type="ordered locus">Mbur_0344</name>
</gene>
<dbReference type="PANTHER" id="PTHR11371:SF31">
    <property type="entry name" value="EXTRACELLULAR NUCLEASE"/>
    <property type="match status" value="1"/>
</dbReference>
<sequence length="101" mass="11674">MLSYSRSQYPEENDIIIMGNLNADSNYFNVDDTSALDNYIWLINDSCDTTTKSTDRAYDRTILTDSSDIIEEFGVFRYDTKYNLSEKITLAVSDITQSIWK</sequence>
<evidence type="ECO:0000313" key="1">
    <source>
        <dbReference type="EMBL" id="ABE51339.1"/>
    </source>
</evidence>
<dbReference type="AlphaFoldDB" id="Q12YY7"/>
<dbReference type="InterPro" id="IPR036691">
    <property type="entry name" value="Endo/exonu/phosph_ase_sf"/>
</dbReference>
<dbReference type="RefSeq" id="WP_011498501.1">
    <property type="nucleotide sequence ID" value="NC_007955.1"/>
</dbReference>
<dbReference type="GeneID" id="3998708"/>
<reference evidence="2" key="1">
    <citation type="journal article" date="2009" name="ISME J.">
        <title>The genome sequence of the psychrophilic archaeon, Methanococcoides burtonii: the role of genome evolution in cold adaptation.</title>
        <authorList>
            <person name="Allen M.A."/>
            <person name="Lauro F.M."/>
            <person name="Williams T.J."/>
            <person name="Burg D."/>
            <person name="Siddiqui K.S."/>
            <person name="De Francisci D."/>
            <person name="Chong K.W."/>
            <person name="Pilak O."/>
            <person name="Chew H.H."/>
            <person name="De Maere M.Z."/>
            <person name="Ting L."/>
            <person name="Katrib M."/>
            <person name="Ng C."/>
            <person name="Sowers K.R."/>
            <person name="Galperin M.Y."/>
            <person name="Anderson I.J."/>
            <person name="Ivanova N."/>
            <person name="Dalin E."/>
            <person name="Martinez M."/>
            <person name="Lapidus A."/>
            <person name="Hauser L."/>
            <person name="Land M."/>
            <person name="Thomas T."/>
            <person name="Cavicchioli R."/>
        </authorList>
    </citation>
    <scope>NUCLEOTIDE SEQUENCE [LARGE SCALE GENOMIC DNA]</scope>
    <source>
        <strain evidence="2">DSM 6242 / NBRC 107633 / OCM 468 / ACE-M</strain>
    </source>
</reference>
<dbReference type="EMBL" id="CP000300">
    <property type="protein sequence ID" value="ABE51339.1"/>
    <property type="molecule type" value="Genomic_DNA"/>
</dbReference>
<keyword evidence="2" id="KW-1185">Reference proteome</keyword>
<dbReference type="PANTHER" id="PTHR11371">
    <property type="entry name" value="DEOXYRIBONUCLEASE"/>
    <property type="match status" value="1"/>
</dbReference>
<dbReference type="HOGENOM" id="CLU_2285025_0_0_2"/>